<sequence>MEYIAKMKNCFGRKPTAFLIDGGREYVGREMKKCFVGEGIDVQTTVPYILQQNRVAEHKNHSLIKIAKYMLLDARLRSRFWSEAVRSATHLQNQVPSRNVYTLIPNQRRWKRVDKPEENVFIKYDDDIKGYQVLDTKTDRPWIISLARVMEKAELEKRIAALEPKVELERERITSQPRETILNNLDCPKKQELPTNVPNHILDVDKGQNSP</sequence>
<keyword evidence="1" id="KW-0540">Nuclease</keyword>
<keyword evidence="8" id="KW-0548">Nucleotidyltransferase</keyword>
<dbReference type="PROSITE" id="PS50994">
    <property type="entry name" value="INTEGRASE"/>
    <property type="match status" value="1"/>
</dbReference>
<dbReference type="Proteomes" id="UP000030764">
    <property type="component" value="Unassembled WGS sequence"/>
</dbReference>
<keyword evidence="9" id="KW-0233">DNA recombination</keyword>
<evidence type="ECO:0000256" key="8">
    <source>
        <dbReference type="ARBA" id="ARBA00022932"/>
    </source>
</evidence>
<gene>
    <name evidence="12" type="ORF">M513_07959</name>
</gene>
<keyword evidence="8" id="KW-0239">DNA-directed DNA polymerase</keyword>
<dbReference type="Gene3D" id="3.30.420.10">
    <property type="entry name" value="Ribonuclease H-like superfamily/Ribonuclease H"/>
    <property type="match status" value="1"/>
</dbReference>
<dbReference type="PANTHER" id="PTHR42648:SF11">
    <property type="entry name" value="TRANSPOSON TY4-P GAG-POL POLYPROTEIN"/>
    <property type="match status" value="1"/>
</dbReference>
<dbReference type="InterPro" id="IPR012337">
    <property type="entry name" value="RNaseH-like_sf"/>
</dbReference>
<feature type="region of interest" description="Disordered" evidence="10">
    <location>
        <begin position="192"/>
        <end position="211"/>
    </location>
</feature>
<reference evidence="12 13" key="1">
    <citation type="journal article" date="2014" name="Nat. Genet.">
        <title>Genome and transcriptome of the porcine whipworm Trichuris suis.</title>
        <authorList>
            <person name="Jex A.R."/>
            <person name="Nejsum P."/>
            <person name="Schwarz E.M."/>
            <person name="Hu L."/>
            <person name="Young N.D."/>
            <person name="Hall R.S."/>
            <person name="Korhonen P.K."/>
            <person name="Liao S."/>
            <person name="Thamsborg S."/>
            <person name="Xia J."/>
            <person name="Xu P."/>
            <person name="Wang S."/>
            <person name="Scheerlinck J.P."/>
            <person name="Hofmann A."/>
            <person name="Sternberg P.W."/>
            <person name="Wang J."/>
            <person name="Gasser R.B."/>
        </authorList>
    </citation>
    <scope>NUCLEOTIDE SEQUENCE [LARGE SCALE GENOMIC DNA]</scope>
    <source>
        <strain evidence="12">DCEP-RM93M</strain>
    </source>
</reference>
<evidence type="ECO:0000256" key="7">
    <source>
        <dbReference type="ARBA" id="ARBA00022918"/>
    </source>
</evidence>
<keyword evidence="7" id="KW-0695">RNA-directed DNA polymerase</keyword>
<dbReference type="GO" id="GO:0004519">
    <property type="term" value="F:endonuclease activity"/>
    <property type="evidence" value="ECO:0007669"/>
    <property type="project" value="UniProtKB-KW"/>
</dbReference>
<dbReference type="InterPro" id="IPR039537">
    <property type="entry name" value="Retrotran_Ty1/copia-like"/>
</dbReference>
<organism evidence="12 13">
    <name type="scientific">Trichuris suis</name>
    <name type="common">pig whipworm</name>
    <dbReference type="NCBI Taxonomy" id="68888"/>
    <lineage>
        <taxon>Eukaryota</taxon>
        <taxon>Metazoa</taxon>
        <taxon>Ecdysozoa</taxon>
        <taxon>Nematoda</taxon>
        <taxon>Enoplea</taxon>
        <taxon>Dorylaimia</taxon>
        <taxon>Trichinellida</taxon>
        <taxon>Trichuridae</taxon>
        <taxon>Trichuris</taxon>
    </lineage>
</organism>
<dbReference type="GO" id="GO:0003676">
    <property type="term" value="F:nucleic acid binding"/>
    <property type="evidence" value="ECO:0007669"/>
    <property type="project" value="InterPro"/>
</dbReference>
<dbReference type="GO" id="GO:0046872">
    <property type="term" value="F:metal ion binding"/>
    <property type="evidence" value="ECO:0007669"/>
    <property type="project" value="UniProtKB-KW"/>
</dbReference>
<dbReference type="InterPro" id="IPR001584">
    <property type="entry name" value="Integrase_cat-core"/>
</dbReference>
<keyword evidence="13" id="KW-1185">Reference proteome</keyword>
<accession>A0A085M1U9</accession>
<evidence type="ECO:0000256" key="1">
    <source>
        <dbReference type="ARBA" id="ARBA00022722"/>
    </source>
</evidence>
<keyword evidence="6" id="KW-0229">DNA integration</keyword>
<evidence type="ECO:0000256" key="3">
    <source>
        <dbReference type="ARBA" id="ARBA00022759"/>
    </source>
</evidence>
<dbReference type="GO" id="GO:0003887">
    <property type="term" value="F:DNA-directed DNA polymerase activity"/>
    <property type="evidence" value="ECO:0007669"/>
    <property type="project" value="UniProtKB-KW"/>
</dbReference>
<evidence type="ECO:0000256" key="10">
    <source>
        <dbReference type="SAM" id="MobiDB-lite"/>
    </source>
</evidence>
<evidence type="ECO:0000256" key="2">
    <source>
        <dbReference type="ARBA" id="ARBA00022723"/>
    </source>
</evidence>
<dbReference type="PANTHER" id="PTHR42648">
    <property type="entry name" value="TRANSPOSASE, PUTATIVE-RELATED"/>
    <property type="match status" value="1"/>
</dbReference>
<proteinExistence type="predicted"/>
<feature type="domain" description="Integrase catalytic" evidence="11">
    <location>
        <begin position="1"/>
        <end position="113"/>
    </location>
</feature>
<keyword evidence="8" id="KW-0808">Transferase</keyword>
<evidence type="ECO:0000256" key="4">
    <source>
        <dbReference type="ARBA" id="ARBA00022801"/>
    </source>
</evidence>
<keyword evidence="3" id="KW-0255">Endonuclease</keyword>
<dbReference type="GO" id="GO:0006310">
    <property type="term" value="P:DNA recombination"/>
    <property type="evidence" value="ECO:0007669"/>
    <property type="project" value="UniProtKB-KW"/>
</dbReference>
<keyword evidence="4" id="KW-0378">Hydrolase</keyword>
<protein>
    <recommendedName>
        <fullName evidence="11">Integrase catalytic domain-containing protein</fullName>
    </recommendedName>
</protein>
<dbReference type="GO" id="GO:0016787">
    <property type="term" value="F:hydrolase activity"/>
    <property type="evidence" value="ECO:0007669"/>
    <property type="project" value="UniProtKB-KW"/>
</dbReference>
<dbReference type="AlphaFoldDB" id="A0A085M1U9"/>
<evidence type="ECO:0000256" key="9">
    <source>
        <dbReference type="ARBA" id="ARBA00023172"/>
    </source>
</evidence>
<dbReference type="InterPro" id="IPR036397">
    <property type="entry name" value="RNaseH_sf"/>
</dbReference>
<evidence type="ECO:0000313" key="13">
    <source>
        <dbReference type="Proteomes" id="UP000030764"/>
    </source>
</evidence>
<evidence type="ECO:0000256" key="5">
    <source>
        <dbReference type="ARBA" id="ARBA00022842"/>
    </source>
</evidence>
<feature type="compositionally biased region" description="Basic and acidic residues" evidence="10">
    <location>
        <begin position="202"/>
        <end position="211"/>
    </location>
</feature>
<dbReference type="EMBL" id="KL363242">
    <property type="protein sequence ID" value="KFD51195.1"/>
    <property type="molecule type" value="Genomic_DNA"/>
</dbReference>
<evidence type="ECO:0000313" key="12">
    <source>
        <dbReference type="EMBL" id="KFD51195.1"/>
    </source>
</evidence>
<name>A0A085M1U9_9BILA</name>
<keyword evidence="5" id="KW-0460">Magnesium</keyword>
<dbReference type="SUPFAM" id="SSF53098">
    <property type="entry name" value="Ribonuclease H-like"/>
    <property type="match status" value="1"/>
</dbReference>
<evidence type="ECO:0000256" key="6">
    <source>
        <dbReference type="ARBA" id="ARBA00022908"/>
    </source>
</evidence>
<keyword evidence="2" id="KW-0479">Metal-binding</keyword>
<dbReference type="GO" id="GO:0003964">
    <property type="term" value="F:RNA-directed DNA polymerase activity"/>
    <property type="evidence" value="ECO:0007669"/>
    <property type="project" value="UniProtKB-KW"/>
</dbReference>
<evidence type="ECO:0000259" key="11">
    <source>
        <dbReference type="PROSITE" id="PS50994"/>
    </source>
</evidence>
<dbReference type="GO" id="GO:0015074">
    <property type="term" value="P:DNA integration"/>
    <property type="evidence" value="ECO:0007669"/>
    <property type="project" value="UniProtKB-KW"/>
</dbReference>